<protein>
    <recommendedName>
        <fullName evidence="3">DUF1641 domain-containing protein</fullName>
    </recommendedName>
</protein>
<evidence type="ECO:0008006" key="3">
    <source>
        <dbReference type="Google" id="ProtNLM"/>
    </source>
</evidence>
<dbReference type="Proteomes" id="UP001158067">
    <property type="component" value="Unassembled WGS sequence"/>
</dbReference>
<proteinExistence type="predicted"/>
<dbReference type="PANTHER" id="PTHR39180:SF2">
    <property type="entry name" value="DUF1641 DOMAIN-CONTAINING PROTEIN"/>
    <property type="match status" value="1"/>
</dbReference>
<name>A0ABY1Q7X7_9BACT</name>
<sequence>MDTTVQRPSLVDRLNDPSTAEVLHRLLDHAESFDQMLTAAAELPNLLAIAVDFFDAVSRKASQDGIDIEQRATRLLKLFVQVTEPANMQAIERLVSRLPKLEEGSALLDELPNLIATAMDVFDEWASQVKTEGIDLEQSMRQGLHAVLYLGGQIRRDELDRIGYLLKSEVMSENAVATVGMAGSALSSCHQGTCEHPVPKRVGLFGLLGAIRDPNTQRALSFGLQFAKCFGGVLEKNPEANLIPSNSSSNQG</sequence>
<keyword evidence="2" id="KW-1185">Reference proteome</keyword>
<accession>A0ABY1Q7X7</accession>
<evidence type="ECO:0000313" key="2">
    <source>
        <dbReference type="Proteomes" id="UP001158067"/>
    </source>
</evidence>
<dbReference type="Pfam" id="PF07849">
    <property type="entry name" value="DUF1641"/>
    <property type="match status" value="1"/>
</dbReference>
<comment type="caution">
    <text evidence="1">The sequence shown here is derived from an EMBL/GenBank/DDBJ whole genome shotgun (WGS) entry which is preliminary data.</text>
</comment>
<dbReference type="RefSeq" id="WP_283433122.1">
    <property type="nucleotide sequence ID" value="NZ_FXUG01000007.1"/>
</dbReference>
<dbReference type="PANTHER" id="PTHR39180">
    <property type="match status" value="1"/>
</dbReference>
<evidence type="ECO:0000313" key="1">
    <source>
        <dbReference type="EMBL" id="SMP61007.1"/>
    </source>
</evidence>
<dbReference type="EMBL" id="FXUG01000007">
    <property type="protein sequence ID" value="SMP61007.1"/>
    <property type="molecule type" value="Genomic_DNA"/>
</dbReference>
<dbReference type="InterPro" id="IPR012440">
    <property type="entry name" value="DUF1641"/>
</dbReference>
<organism evidence="1 2">
    <name type="scientific">Neorhodopirellula lusitana</name>
    <dbReference type="NCBI Taxonomy" id="445327"/>
    <lineage>
        <taxon>Bacteria</taxon>
        <taxon>Pseudomonadati</taxon>
        <taxon>Planctomycetota</taxon>
        <taxon>Planctomycetia</taxon>
        <taxon>Pirellulales</taxon>
        <taxon>Pirellulaceae</taxon>
        <taxon>Neorhodopirellula</taxon>
    </lineage>
</organism>
<reference evidence="1 2" key="1">
    <citation type="submission" date="2017-05" db="EMBL/GenBank/DDBJ databases">
        <authorList>
            <person name="Varghese N."/>
            <person name="Submissions S."/>
        </authorList>
    </citation>
    <scope>NUCLEOTIDE SEQUENCE [LARGE SCALE GENOMIC DNA]</scope>
    <source>
        <strain evidence="1 2">DSM 25457</strain>
    </source>
</reference>
<gene>
    <name evidence="1" type="ORF">SAMN06265222_10738</name>
</gene>